<gene>
    <name evidence="7" type="ORF">ZIOFF_001996</name>
</gene>
<accession>A0A8J5IPB9</accession>
<dbReference type="PROSITE" id="PS50801">
    <property type="entry name" value="STAS"/>
    <property type="match status" value="1"/>
</dbReference>
<dbReference type="GO" id="GO:0055085">
    <property type="term" value="P:transmembrane transport"/>
    <property type="evidence" value="ECO:0007669"/>
    <property type="project" value="InterPro"/>
</dbReference>
<dbReference type="NCBIfam" id="TIGR00815">
    <property type="entry name" value="sulP"/>
    <property type="match status" value="1"/>
</dbReference>
<evidence type="ECO:0000256" key="1">
    <source>
        <dbReference type="ARBA" id="ARBA00004141"/>
    </source>
</evidence>
<proteinExistence type="predicted"/>
<sequence length="628" mass="68710">MEAFEGAVQRNAVNFSGSGQTFLSSFRSDLKETLLPDDPFRHLKGQPAGAVTVGLLRYFVPILEWAPSYSFAKFKYDLLAGVTIASLAIPQGISYARLANLPPVIGLYSSFVPPLVYALFGSSTSLAVGTVAGASLFLASIIGTVASATEDPQLYSNLFFTAAFCTGVIEAALGILRLGILVDFLSRSTITGFMAGTACIVILQQLKGFLGLLHSTHRTDVTKQKSFFTIFDLSLLLGDIVEMAECGAWSFLLWILAPNETYSECGLALSYVTMFHHLDTNVGCVFAYLVHAEDHGIHIVGPLKKGLNPISISDLNFQSKYLSTVMNASLMAAFLALSEGIAVGRSLGILKNEQTDGNKEMIAFGLMNILGSFFSCYLTTVNYHAGCKTQMSNVIMAICMMLVLLFLAPVFEYTPLVALSAIITIAMIGLIDYEEAYRLFKVDKYDFCICMSAFFGVVFFSMTIGLLVSVMLSILRALLYVARPTSCKLGNIAGTELYRDVMLYPNSKLLSETLIIELGSPIYFAAAGYLKERILRWVEEEENIANKDEHLKHVILDMGGVTAIDNTGIGMLFDVHRNLQKKEIKISLVNPRPGVVEKLILSRYIEIIGGEERVFLSIKEAIALSHFS</sequence>
<keyword evidence="8" id="KW-1185">Reference proteome</keyword>
<evidence type="ECO:0000256" key="5">
    <source>
        <dbReference type="SAM" id="Phobius"/>
    </source>
</evidence>
<feature type="transmembrane region" description="Helical" evidence="5">
    <location>
        <begin position="445"/>
        <end position="475"/>
    </location>
</feature>
<reference evidence="7 8" key="1">
    <citation type="submission" date="2020-08" db="EMBL/GenBank/DDBJ databases">
        <title>Plant Genome Project.</title>
        <authorList>
            <person name="Zhang R.-G."/>
        </authorList>
    </citation>
    <scope>NUCLEOTIDE SEQUENCE [LARGE SCALE GENOMIC DNA]</scope>
    <source>
        <tissue evidence="7">Rhizome</tissue>
    </source>
</reference>
<feature type="transmembrane region" description="Helical" evidence="5">
    <location>
        <begin position="361"/>
        <end position="379"/>
    </location>
</feature>
<feature type="domain" description="STAS" evidence="6">
    <location>
        <begin position="503"/>
        <end position="625"/>
    </location>
</feature>
<evidence type="ECO:0000313" key="7">
    <source>
        <dbReference type="EMBL" id="KAG6536918.1"/>
    </source>
</evidence>
<feature type="transmembrane region" description="Helical" evidence="5">
    <location>
        <begin position="184"/>
        <end position="203"/>
    </location>
</feature>
<feature type="transmembrane region" description="Helical" evidence="5">
    <location>
        <begin position="391"/>
        <end position="410"/>
    </location>
</feature>
<dbReference type="InterPro" id="IPR036513">
    <property type="entry name" value="STAS_dom_sf"/>
</dbReference>
<dbReference type="InterPro" id="IPR001902">
    <property type="entry name" value="SLC26A/SulP_fam"/>
</dbReference>
<protein>
    <recommendedName>
        <fullName evidence="6">STAS domain-containing protein</fullName>
    </recommendedName>
</protein>
<feature type="transmembrane region" description="Helical" evidence="5">
    <location>
        <begin position="116"/>
        <end position="142"/>
    </location>
</feature>
<feature type="transmembrane region" description="Helical" evidence="5">
    <location>
        <begin position="154"/>
        <end position="178"/>
    </location>
</feature>
<dbReference type="Gene3D" id="3.30.750.24">
    <property type="entry name" value="STAS domain"/>
    <property type="match status" value="1"/>
</dbReference>
<evidence type="ECO:0000256" key="4">
    <source>
        <dbReference type="ARBA" id="ARBA00023136"/>
    </source>
</evidence>
<evidence type="ECO:0000256" key="3">
    <source>
        <dbReference type="ARBA" id="ARBA00022989"/>
    </source>
</evidence>
<feature type="transmembrane region" description="Helical" evidence="5">
    <location>
        <begin position="321"/>
        <end position="341"/>
    </location>
</feature>
<dbReference type="SUPFAM" id="SSF52091">
    <property type="entry name" value="SpoIIaa-like"/>
    <property type="match status" value="1"/>
</dbReference>
<evidence type="ECO:0000256" key="2">
    <source>
        <dbReference type="ARBA" id="ARBA00022692"/>
    </source>
</evidence>
<comment type="subcellular location">
    <subcellularLocation>
        <location evidence="1">Membrane</location>
        <topology evidence="1">Multi-pass membrane protein</topology>
    </subcellularLocation>
</comment>
<dbReference type="Pfam" id="PF01740">
    <property type="entry name" value="STAS"/>
    <property type="match status" value="1"/>
</dbReference>
<dbReference type="PANTHER" id="PTHR11814">
    <property type="entry name" value="SULFATE TRANSPORTER"/>
    <property type="match status" value="1"/>
</dbReference>
<keyword evidence="3 5" id="KW-1133">Transmembrane helix</keyword>
<name>A0A8J5IPB9_ZINOF</name>
<evidence type="ECO:0000259" key="6">
    <source>
        <dbReference type="PROSITE" id="PS50801"/>
    </source>
</evidence>
<comment type="caution">
    <text evidence="7">The sequence shown here is derived from an EMBL/GenBank/DDBJ whole genome shotgun (WGS) entry which is preliminary data.</text>
</comment>
<organism evidence="7 8">
    <name type="scientific">Zingiber officinale</name>
    <name type="common">Ginger</name>
    <name type="synonym">Amomum zingiber</name>
    <dbReference type="NCBI Taxonomy" id="94328"/>
    <lineage>
        <taxon>Eukaryota</taxon>
        <taxon>Viridiplantae</taxon>
        <taxon>Streptophyta</taxon>
        <taxon>Embryophyta</taxon>
        <taxon>Tracheophyta</taxon>
        <taxon>Spermatophyta</taxon>
        <taxon>Magnoliopsida</taxon>
        <taxon>Liliopsida</taxon>
        <taxon>Zingiberales</taxon>
        <taxon>Zingiberaceae</taxon>
        <taxon>Zingiber</taxon>
    </lineage>
</organism>
<keyword evidence="4 5" id="KW-0472">Membrane</keyword>
<evidence type="ECO:0000313" key="8">
    <source>
        <dbReference type="Proteomes" id="UP000734854"/>
    </source>
</evidence>
<dbReference type="Proteomes" id="UP000734854">
    <property type="component" value="Unassembled WGS sequence"/>
</dbReference>
<feature type="transmembrane region" description="Helical" evidence="5">
    <location>
        <begin position="416"/>
        <end position="433"/>
    </location>
</feature>
<dbReference type="AlphaFoldDB" id="A0A8J5IPB9"/>
<dbReference type="EMBL" id="JACMSC010000001">
    <property type="protein sequence ID" value="KAG6536918.1"/>
    <property type="molecule type" value="Genomic_DNA"/>
</dbReference>
<dbReference type="Pfam" id="PF00916">
    <property type="entry name" value="Sulfate_transp"/>
    <property type="match status" value="1"/>
</dbReference>
<dbReference type="InterPro" id="IPR011547">
    <property type="entry name" value="SLC26A/SulP_dom"/>
</dbReference>
<dbReference type="InterPro" id="IPR002645">
    <property type="entry name" value="STAS_dom"/>
</dbReference>
<keyword evidence="2 5" id="KW-0812">Transmembrane</keyword>
<dbReference type="GO" id="GO:0016020">
    <property type="term" value="C:membrane"/>
    <property type="evidence" value="ECO:0007669"/>
    <property type="project" value="UniProtKB-SubCell"/>
</dbReference>
<dbReference type="CDD" id="cd07042">
    <property type="entry name" value="STAS_SulP_like_sulfate_transporter"/>
    <property type="match status" value="1"/>
</dbReference>